<organism evidence="1">
    <name type="scientific">marine sediment metagenome</name>
    <dbReference type="NCBI Taxonomy" id="412755"/>
    <lineage>
        <taxon>unclassified sequences</taxon>
        <taxon>metagenomes</taxon>
        <taxon>ecological metagenomes</taxon>
    </lineage>
</organism>
<sequence>MNGGMTECGQCDCDPCCCEAIAKRKQEQRIKDGKEVIYSLDQANRYLTGLQRFLVKLLWPDVRQVLDDLRKFKYIDNKGKRNET</sequence>
<comment type="caution">
    <text evidence="1">The sequence shown here is derived from an EMBL/GenBank/DDBJ whole genome shotgun (WGS) entry which is preliminary data.</text>
</comment>
<gene>
    <name evidence="1" type="ORF">LCGC14_1173260</name>
</gene>
<reference evidence="1" key="1">
    <citation type="journal article" date="2015" name="Nature">
        <title>Complex archaea that bridge the gap between prokaryotes and eukaryotes.</title>
        <authorList>
            <person name="Spang A."/>
            <person name="Saw J.H."/>
            <person name="Jorgensen S.L."/>
            <person name="Zaremba-Niedzwiedzka K."/>
            <person name="Martijn J."/>
            <person name="Lind A.E."/>
            <person name="van Eijk R."/>
            <person name="Schleper C."/>
            <person name="Guy L."/>
            <person name="Ettema T.J."/>
        </authorList>
    </citation>
    <scope>NUCLEOTIDE SEQUENCE</scope>
</reference>
<dbReference type="AlphaFoldDB" id="A0A0F9MC45"/>
<evidence type="ECO:0000313" key="1">
    <source>
        <dbReference type="EMBL" id="KKM96916.1"/>
    </source>
</evidence>
<name>A0A0F9MC45_9ZZZZ</name>
<proteinExistence type="predicted"/>
<accession>A0A0F9MC45</accession>
<protein>
    <submittedName>
        <fullName evidence="1">Uncharacterized protein</fullName>
    </submittedName>
</protein>
<dbReference type="EMBL" id="LAZR01005816">
    <property type="protein sequence ID" value="KKM96916.1"/>
    <property type="molecule type" value="Genomic_DNA"/>
</dbReference>